<keyword evidence="4" id="KW-0175">Coiled coil</keyword>
<organism evidence="7 8">
    <name type="scientific">Trichomonas vaginalis (strain ATCC PRA-98 / G3)</name>
    <dbReference type="NCBI Taxonomy" id="412133"/>
    <lineage>
        <taxon>Eukaryota</taxon>
        <taxon>Metamonada</taxon>
        <taxon>Parabasalia</taxon>
        <taxon>Trichomonadida</taxon>
        <taxon>Trichomonadidae</taxon>
        <taxon>Trichomonas</taxon>
    </lineage>
</organism>
<dbReference type="Pfam" id="PF12999">
    <property type="entry name" value="PRKCSH-like"/>
    <property type="match status" value="1"/>
</dbReference>
<gene>
    <name evidence="7" type="ORF">TVAG_151650</name>
</gene>
<sequence>MLFVFLSLIRADPFGIDPKLSEDYRLAVNQANNSFTCLDQSLTIPLSALNDGKCDCPDNSDEPGTSACLNGHFFCHNEGGKAKSIPSHKVGDGICDCCDGSDEFDNPQAQCPNVCSAMVKKAGESRESIYTKIRAGLRRKKESLKETEITYPQAQRELLELRDEMKKFQHELDVLDRKRREKKQIWKWEKRAAQGITPEMYAEKERRKHDYIYKPSKKVEVEEEVPDPDGLRNPFNEAMDNIDWEVDEGIEELIFHATPRPKPIKRNDVNRDTGHHGFDREDHRIRHRTEKWKKMRKAEKERLQKTTKEQISFLDKAKERVKEIGSKVFGGDQPKSYQEYMAVEHEIEALRNHESDTRIQIMHLEDKFKHSMGKDNVWWPLSQATFELSKDGNDYKIQMFGAMMHRNTGAAWYGTAIGEFKRFNATERTMLYEGGNMCWEGNPRRAEVYLYCGPTNKFLDMEEIDRCVYRGHFETPLCCTEDYIDYIKNMSDLDLADFVSQWGNAD</sequence>
<dbReference type="InterPro" id="IPR039794">
    <property type="entry name" value="Gtb1-like"/>
</dbReference>
<protein>
    <recommendedName>
        <fullName evidence="1">Glucosidase 2 subunit beta</fullName>
    </recommendedName>
</protein>
<reference evidence="7" key="1">
    <citation type="submission" date="2006-10" db="EMBL/GenBank/DDBJ databases">
        <authorList>
            <person name="Amadeo P."/>
            <person name="Zhao Q."/>
            <person name="Wortman J."/>
            <person name="Fraser-Liggett C."/>
            <person name="Carlton J."/>
        </authorList>
    </citation>
    <scope>NUCLEOTIDE SEQUENCE</scope>
    <source>
        <strain evidence="7">G3</strain>
    </source>
</reference>
<dbReference type="Pfam" id="PF13015">
    <property type="entry name" value="PRKCSH_1"/>
    <property type="match status" value="1"/>
</dbReference>
<dbReference type="VEuPathDB" id="TrichDB:TVAGG3_0401140"/>
<dbReference type="Proteomes" id="UP000001542">
    <property type="component" value="Unassembled WGS sequence"/>
</dbReference>
<dbReference type="RefSeq" id="XP_001318581.1">
    <property type="nucleotide sequence ID" value="XM_001318546.1"/>
</dbReference>
<dbReference type="OrthoDB" id="28322at2759"/>
<evidence type="ECO:0000256" key="1">
    <source>
        <dbReference type="ARBA" id="ARBA00022387"/>
    </source>
</evidence>
<dbReference type="SUPFAM" id="SSF57424">
    <property type="entry name" value="LDL receptor-like module"/>
    <property type="match status" value="1"/>
</dbReference>
<dbReference type="InterPro" id="IPR036055">
    <property type="entry name" value="LDL_receptor-like_sf"/>
</dbReference>
<dbReference type="InterPro" id="IPR036607">
    <property type="entry name" value="PRKCSH"/>
</dbReference>
<dbReference type="PANTHER" id="PTHR12630:SF1">
    <property type="entry name" value="GLUCOSIDASE 2 SUBUNIT BETA"/>
    <property type="match status" value="1"/>
</dbReference>
<evidence type="ECO:0000313" key="7">
    <source>
        <dbReference type="EMBL" id="EAY06358.1"/>
    </source>
</evidence>
<dbReference type="SMR" id="A2ELT0"/>
<dbReference type="InterPro" id="IPR028146">
    <property type="entry name" value="PRKCSH_N"/>
</dbReference>
<dbReference type="eggNOG" id="KOG2397">
    <property type="taxonomic scope" value="Eukaryota"/>
</dbReference>
<evidence type="ECO:0000259" key="6">
    <source>
        <dbReference type="Pfam" id="PF13015"/>
    </source>
</evidence>
<feature type="coiled-coil region" evidence="4">
    <location>
        <begin position="137"/>
        <end position="178"/>
    </location>
</feature>
<dbReference type="GO" id="GO:0006491">
    <property type="term" value="P:N-glycan processing"/>
    <property type="evidence" value="ECO:0000318"/>
    <property type="project" value="GO_Central"/>
</dbReference>
<evidence type="ECO:0000256" key="2">
    <source>
        <dbReference type="ARBA" id="ARBA00022824"/>
    </source>
</evidence>
<dbReference type="VEuPathDB" id="TrichDB:TVAG_151650"/>
<feature type="domain" description="Glucosidase 2 subunit beta-like" evidence="6">
    <location>
        <begin position="344"/>
        <end position="484"/>
    </location>
</feature>
<evidence type="ECO:0000256" key="4">
    <source>
        <dbReference type="SAM" id="Coils"/>
    </source>
</evidence>
<evidence type="ECO:0000313" key="8">
    <source>
        <dbReference type="Proteomes" id="UP000001542"/>
    </source>
</evidence>
<dbReference type="OMA" id="YENGQHC"/>
<dbReference type="STRING" id="5722.A2ELT0"/>
<accession>A2ELT0</accession>
<feature type="domain" description="Glucosidase II beta subunit N-terminal" evidence="5">
    <location>
        <begin position="14"/>
        <end position="171"/>
    </location>
</feature>
<name>A2ELT0_TRIV3</name>
<dbReference type="PANTHER" id="PTHR12630">
    <property type="entry name" value="N-LINKED OLIGOSACCHARIDE PROCESSING"/>
    <property type="match status" value="1"/>
</dbReference>
<dbReference type="KEGG" id="tva:4764230"/>
<dbReference type="SUPFAM" id="SSF50911">
    <property type="entry name" value="Mannose 6-phosphate receptor domain"/>
    <property type="match status" value="1"/>
</dbReference>
<dbReference type="EMBL" id="DS113425">
    <property type="protein sequence ID" value="EAY06358.1"/>
    <property type="molecule type" value="Genomic_DNA"/>
</dbReference>
<dbReference type="CDD" id="cd00112">
    <property type="entry name" value="LDLa"/>
    <property type="match status" value="1"/>
</dbReference>
<proteinExistence type="predicted"/>
<keyword evidence="3" id="KW-1015">Disulfide bond</keyword>
<evidence type="ECO:0000259" key="5">
    <source>
        <dbReference type="Pfam" id="PF12999"/>
    </source>
</evidence>
<keyword evidence="2" id="KW-0256">Endoplasmic reticulum</keyword>
<dbReference type="InterPro" id="IPR009011">
    <property type="entry name" value="Man6P_isomerase_rcpt-bd_dom_sf"/>
</dbReference>
<dbReference type="AlphaFoldDB" id="A2ELT0"/>
<reference evidence="7" key="2">
    <citation type="journal article" date="2007" name="Science">
        <title>Draft genome sequence of the sexually transmitted pathogen Trichomonas vaginalis.</title>
        <authorList>
            <person name="Carlton J.M."/>
            <person name="Hirt R.P."/>
            <person name="Silva J.C."/>
            <person name="Delcher A.L."/>
            <person name="Schatz M."/>
            <person name="Zhao Q."/>
            <person name="Wortman J.R."/>
            <person name="Bidwell S.L."/>
            <person name="Alsmark U.C.M."/>
            <person name="Besteiro S."/>
            <person name="Sicheritz-Ponten T."/>
            <person name="Noel C.J."/>
            <person name="Dacks J.B."/>
            <person name="Foster P.G."/>
            <person name="Simillion C."/>
            <person name="Van de Peer Y."/>
            <person name="Miranda-Saavedra D."/>
            <person name="Barton G.J."/>
            <person name="Westrop G.D."/>
            <person name="Mueller S."/>
            <person name="Dessi D."/>
            <person name="Fiori P.L."/>
            <person name="Ren Q."/>
            <person name="Paulsen I."/>
            <person name="Zhang H."/>
            <person name="Bastida-Corcuera F.D."/>
            <person name="Simoes-Barbosa A."/>
            <person name="Brown M.T."/>
            <person name="Hayes R.D."/>
            <person name="Mukherjee M."/>
            <person name="Okumura C.Y."/>
            <person name="Schneider R."/>
            <person name="Smith A.J."/>
            <person name="Vanacova S."/>
            <person name="Villalvazo M."/>
            <person name="Haas B.J."/>
            <person name="Pertea M."/>
            <person name="Feldblyum T.V."/>
            <person name="Utterback T.R."/>
            <person name="Shu C.L."/>
            <person name="Osoegawa K."/>
            <person name="de Jong P.J."/>
            <person name="Hrdy I."/>
            <person name="Horvathova L."/>
            <person name="Zubacova Z."/>
            <person name="Dolezal P."/>
            <person name="Malik S.B."/>
            <person name="Logsdon J.M. Jr."/>
            <person name="Henze K."/>
            <person name="Gupta A."/>
            <person name="Wang C.C."/>
            <person name="Dunne R.L."/>
            <person name="Upcroft J.A."/>
            <person name="Upcroft P."/>
            <person name="White O."/>
            <person name="Salzberg S.L."/>
            <person name="Tang P."/>
            <person name="Chiu C.-H."/>
            <person name="Lee Y.-S."/>
            <person name="Embley T.M."/>
            <person name="Coombs G.H."/>
            <person name="Mottram J.C."/>
            <person name="Tachezy J."/>
            <person name="Fraser-Liggett C.M."/>
            <person name="Johnson P.J."/>
        </authorList>
    </citation>
    <scope>NUCLEOTIDE SEQUENCE [LARGE SCALE GENOMIC DNA]</scope>
    <source>
        <strain evidence="7">G3</strain>
    </source>
</reference>
<dbReference type="InterPro" id="IPR002172">
    <property type="entry name" value="LDrepeatLR_classA_rpt"/>
</dbReference>
<dbReference type="Gene3D" id="4.10.400.10">
    <property type="entry name" value="Low-density Lipoprotein Receptor"/>
    <property type="match status" value="1"/>
</dbReference>
<dbReference type="InParanoid" id="A2ELT0"/>
<evidence type="ECO:0000256" key="3">
    <source>
        <dbReference type="ARBA" id="ARBA00023157"/>
    </source>
</evidence>
<dbReference type="Gene3D" id="2.70.130.10">
    <property type="entry name" value="Mannose-6-phosphate receptor binding domain"/>
    <property type="match status" value="1"/>
</dbReference>
<keyword evidence="8" id="KW-1185">Reference proteome</keyword>
<dbReference type="GO" id="GO:0017177">
    <property type="term" value="C:glucosidase II complex"/>
    <property type="evidence" value="ECO:0000318"/>
    <property type="project" value="GO_Central"/>
</dbReference>